<sequence>MTWNHAALAYRPFSAKRINWAHHEGAHISCGLVVDDDHGFFFRDGPYVIAPLRYFKRCRAPSHALEPPPPRASISSGRRISTAPCALLHHSHGNASQPSGAFASHSSASYC</sequence>
<dbReference type="AlphaFoldDB" id="A0A4Z2IDV6"/>
<dbReference type="Proteomes" id="UP000314294">
    <property type="component" value="Unassembled WGS sequence"/>
</dbReference>
<keyword evidence="3" id="KW-1185">Reference proteome</keyword>
<protein>
    <submittedName>
        <fullName evidence="2">Uncharacterized protein</fullName>
    </submittedName>
</protein>
<comment type="caution">
    <text evidence="2">The sequence shown here is derived from an EMBL/GenBank/DDBJ whole genome shotgun (WGS) entry which is preliminary data.</text>
</comment>
<evidence type="ECO:0000313" key="2">
    <source>
        <dbReference type="EMBL" id="TNN76150.1"/>
    </source>
</evidence>
<organism evidence="2 3">
    <name type="scientific">Liparis tanakae</name>
    <name type="common">Tanaka's snailfish</name>
    <dbReference type="NCBI Taxonomy" id="230148"/>
    <lineage>
        <taxon>Eukaryota</taxon>
        <taxon>Metazoa</taxon>
        <taxon>Chordata</taxon>
        <taxon>Craniata</taxon>
        <taxon>Vertebrata</taxon>
        <taxon>Euteleostomi</taxon>
        <taxon>Actinopterygii</taxon>
        <taxon>Neopterygii</taxon>
        <taxon>Teleostei</taxon>
        <taxon>Neoteleostei</taxon>
        <taxon>Acanthomorphata</taxon>
        <taxon>Eupercaria</taxon>
        <taxon>Perciformes</taxon>
        <taxon>Cottioidei</taxon>
        <taxon>Cottales</taxon>
        <taxon>Liparidae</taxon>
        <taxon>Liparis</taxon>
    </lineage>
</organism>
<reference evidence="2 3" key="1">
    <citation type="submission" date="2019-03" db="EMBL/GenBank/DDBJ databases">
        <title>First draft genome of Liparis tanakae, snailfish: a comprehensive survey of snailfish specific genes.</title>
        <authorList>
            <person name="Kim W."/>
            <person name="Song I."/>
            <person name="Jeong J.-H."/>
            <person name="Kim D."/>
            <person name="Kim S."/>
            <person name="Ryu S."/>
            <person name="Song J.Y."/>
            <person name="Lee S.K."/>
        </authorList>
    </citation>
    <scope>NUCLEOTIDE SEQUENCE [LARGE SCALE GENOMIC DNA]</scope>
    <source>
        <tissue evidence="2">Muscle</tissue>
    </source>
</reference>
<gene>
    <name evidence="2" type="ORF">EYF80_013681</name>
</gene>
<feature type="region of interest" description="Disordered" evidence="1">
    <location>
        <begin position="89"/>
        <end position="111"/>
    </location>
</feature>
<accession>A0A4Z2IDV6</accession>
<evidence type="ECO:0000256" key="1">
    <source>
        <dbReference type="SAM" id="MobiDB-lite"/>
    </source>
</evidence>
<evidence type="ECO:0000313" key="3">
    <source>
        <dbReference type="Proteomes" id="UP000314294"/>
    </source>
</evidence>
<proteinExistence type="predicted"/>
<name>A0A4Z2IDV6_9TELE</name>
<feature type="compositionally biased region" description="Polar residues" evidence="1">
    <location>
        <begin position="93"/>
        <end position="111"/>
    </location>
</feature>
<dbReference type="EMBL" id="SRLO01000096">
    <property type="protein sequence ID" value="TNN76150.1"/>
    <property type="molecule type" value="Genomic_DNA"/>
</dbReference>